<sequence length="114" mass="12269">MTVILKLELSATPTSLILGLALLVVWAHLGEMSFAGCMSLEVHLQEETIQLCIPTGQQRSLRAPACLRGTSMPLGTSVLPIQSMDDEDNNSSGNENGGKCKDDSNKGRDRVNNK</sequence>
<name>A0ACC0TR19_9AGAM</name>
<accession>A0ACC0TR19</accession>
<protein>
    <submittedName>
        <fullName evidence="1">Uncharacterized protein</fullName>
    </submittedName>
</protein>
<dbReference type="EMBL" id="JAGFNK010001128">
    <property type="protein sequence ID" value="KAI9434565.1"/>
    <property type="molecule type" value="Genomic_DNA"/>
</dbReference>
<proteinExistence type="predicted"/>
<dbReference type="Proteomes" id="UP001207468">
    <property type="component" value="Unassembled WGS sequence"/>
</dbReference>
<organism evidence="1 2">
    <name type="scientific">Russula earlei</name>
    <dbReference type="NCBI Taxonomy" id="71964"/>
    <lineage>
        <taxon>Eukaryota</taxon>
        <taxon>Fungi</taxon>
        <taxon>Dikarya</taxon>
        <taxon>Basidiomycota</taxon>
        <taxon>Agaricomycotina</taxon>
        <taxon>Agaricomycetes</taxon>
        <taxon>Russulales</taxon>
        <taxon>Russulaceae</taxon>
        <taxon>Russula</taxon>
    </lineage>
</organism>
<reference evidence="1" key="1">
    <citation type="submission" date="2021-03" db="EMBL/GenBank/DDBJ databases">
        <title>Evolutionary priming and transition to the ectomycorrhizal habit in an iconic lineage of mushroom-forming fungi: is preadaptation a requirement?</title>
        <authorList>
            <consortium name="DOE Joint Genome Institute"/>
            <person name="Looney B.P."/>
            <person name="Miyauchi S."/>
            <person name="Morin E."/>
            <person name="Drula E."/>
            <person name="Courty P.E."/>
            <person name="Chicoki N."/>
            <person name="Fauchery L."/>
            <person name="Kohler A."/>
            <person name="Kuo A."/>
            <person name="LaButti K."/>
            <person name="Pangilinan J."/>
            <person name="Lipzen A."/>
            <person name="Riley R."/>
            <person name="Andreopoulos W."/>
            <person name="He G."/>
            <person name="Johnson J."/>
            <person name="Barry K.W."/>
            <person name="Grigoriev I.V."/>
            <person name="Nagy L."/>
            <person name="Hibbett D."/>
            <person name="Henrissat B."/>
            <person name="Matheny P.B."/>
            <person name="Labbe J."/>
            <person name="Martin A.F."/>
        </authorList>
    </citation>
    <scope>NUCLEOTIDE SEQUENCE</scope>
    <source>
        <strain evidence="1">BPL698</strain>
    </source>
</reference>
<evidence type="ECO:0000313" key="1">
    <source>
        <dbReference type="EMBL" id="KAI9434565.1"/>
    </source>
</evidence>
<comment type="caution">
    <text evidence="1">The sequence shown here is derived from an EMBL/GenBank/DDBJ whole genome shotgun (WGS) entry which is preliminary data.</text>
</comment>
<keyword evidence="2" id="KW-1185">Reference proteome</keyword>
<evidence type="ECO:0000313" key="2">
    <source>
        <dbReference type="Proteomes" id="UP001207468"/>
    </source>
</evidence>
<gene>
    <name evidence="1" type="ORF">F5148DRAFT_1154766</name>
</gene>